<feature type="domain" description="PCI" evidence="4">
    <location>
        <begin position="348"/>
        <end position="565"/>
    </location>
</feature>
<organism evidence="5">
    <name type="scientific">Amblyomma maculatum</name>
    <name type="common">Gulf Coast tick</name>
    <dbReference type="NCBI Taxonomy" id="34609"/>
    <lineage>
        <taxon>Eukaryota</taxon>
        <taxon>Metazoa</taxon>
        <taxon>Ecdysozoa</taxon>
        <taxon>Arthropoda</taxon>
        <taxon>Chelicerata</taxon>
        <taxon>Arachnida</taxon>
        <taxon>Acari</taxon>
        <taxon>Parasitiformes</taxon>
        <taxon>Ixodida</taxon>
        <taxon>Ixodoidea</taxon>
        <taxon>Ixodidae</taxon>
        <taxon>Amblyomminae</taxon>
        <taxon>Amblyomma</taxon>
    </lineage>
</organism>
<dbReference type="PANTHER" id="PTHR13242:SF0">
    <property type="entry name" value="EUKARYOTIC TRANSLATION INITIATION FACTOR 3 SUBUNIT L"/>
    <property type="match status" value="1"/>
</dbReference>
<dbReference type="EMBL" id="JO841297">
    <property type="protein sequence ID" value="AEO32914.1"/>
    <property type="molecule type" value="mRNA"/>
</dbReference>
<sequence>AFSSFPAFCRKACGRVVHGGVVYSPHVICFRSVVCLASDYCHNRSFEFHTNALKMMGDQEEYDVEYVDSYGYPIHDADLHGYNTGYKLTEAMQSTLMFLKKAIQEGNLYEIQSIYENNLAKLMEQHSKVMPPPNSKEMAHILDDHIFMILYKELYYRQIYARGSPKIDERFESYYNYCALFNYILSTDGPVALVLPNQWLWELIDEFIYQFQSFSQYRSNLSKKTPEEISLLNSNPKIWNVHSVLNVLHSLVDKSNINLQLEVYTQGGDPDSVAGEFGQHPLYKMLGYFSLVELLRLHSLLGDYYQAVKVLENLELNKKSLYSRVPACQITTYYYVGFAYLMMRRYADAIRTFSNILVYIQRTKHLFQQRTYQVDQINRQTDKMYALLAICLTLHPQRIDESILSHLKDKHGDQMNKMQRGDKSVFAEIFSVACPKFLNPVPPPLDPSTLDEKLKETRNYAKEPLQQQLNVFLSEVEGQLMIPTIRSFLKLYTTMPVSKLASFLEDSDVKTRNFHCHLLSFKHKMKNVVWTKGSSSLDGEFQSGSDVDFFIDRDMIHIADTKVARRYGDFYIRQYHKFEELYRTLSGLQM</sequence>
<feature type="non-terminal residue" evidence="5">
    <location>
        <position position="1"/>
    </location>
</feature>
<dbReference type="GO" id="GO:0003743">
    <property type="term" value="F:translation initiation factor activity"/>
    <property type="evidence" value="ECO:0007669"/>
    <property type="project" value="UniProtKB-KW"/>
</dbReference>
<dbReference type="PROSITE" id="PS50250">
    <property type="entry name" value="PCI"/>
    <property type="match status" value="1"/>
</dbReference>
<evidence type="ECO:0000256" key="3">
    <source>
        <dbReference type="ARBA" id="ARBA00022917"/>
    </source>
</evidence>
<evidence type="ECO:0000256" key="2">
    <source>
        <dbReference type="ARBA" id="ARBA00022540"/>
    </source>
</evidence>
<name>G3MHE6_AMBMU</name>
<dbReference type="InterPro" id="IPR019382">
    <property type="entry name" value="eIF3l"/>
</dbReference>
<keyword evidence="1" id="KW-0963">Cytoplasm</keyword>
<proteinExistence type="evidence at transcript level"/>
<keyword evidence="2" id="KW-0396">Initiation factor</keyword>
<dbReference type="InterPro" id="IPR011990">
    <property type="entry name" value="TPR-like_helical_dom_sf"/>
</dbReference>
<dbReference type="HAMAP" id="MF_03011">
    <property type="entry name" value="eIF3l"/>
    <property type="match status" value="1"/>
</dbReference>
<evidence type="ECO:0000259" key="4">
    <source>
        <dbReference type="PROSITE" id="PS50250"/>
    </source>
</evidence>
<evidence type="ECO:0000313" key="5">
    <source>
        <dbReference type="EMBL" id="AEO32914.1"/>
    </source>
</evidence>
<dbReference type="AlphaFoldDB" id="G3MHE6"/>
<dbReference type="SUPFAM" id="SSF48452">
    <property type="entry name" value="TPR-like"/>
    <property type="match status" value="1"/>
</dbReference>
<dbReference type="GO" id="GO:0005852">
    <property type="term" value="C:eukaryotic translation initiation factor 3 complex"/>
    <property type="evidence" value="ECO:0007669"/>
    <property type="project" value="InterPro"/>
</dbReference>
<evidence type="ECO:0000256" key="1">
    <source>
        <dbReference type="ARBA" id="ARBA00022490"/>
    </source>
</evidence>
<dbReference type="InterPro" id="IPR000717">
    <property type="entry name" value="PCI_dom"/>
</dbReference>
<keyword evidence="3" id="KW-0648">Protein biosynthesis</keyword>
<dbReference type="PANTHER" id="PTHR13242">
    <property type="entry name" value="EUKARYOTIC TRANSLATION INITIATION FACTOR 3"/>
    <property type="match status" value="1"/>
</dbReference>
<reference evidence="5" key="1">
    <citation type="journal article" date="2011" name="PLoS ONE">
        <title>A deep insight into the sialotranscriptome of the gulf coast tick, Amblyomma maculatum.</title>
        <authorList>
            <person name="Karim S."/>
            <person name="Singh P."/>
            <person name="Ribeiro J.M."/>
        </authorList>
    </citation>
    <scope>NUCLEOTIDE SEQUENCE</scope>
    <source>
        <tissue evidence="5">Salivary gland</tissue>
    </source>
</reference>
<dbReference type="Pfam" id="PF10255">
    <property type="entry name" value="Paf67"/>
    <property type="match status" value="1"/>
</dbReference>
<accession>G3MHE6</accession>
<protein>
    <recommendedName>
        <fullName evidence="4">PCI domain-containing protein</fullName>
    </recommendedName>
</protein>